<organism evidence="1 2">
    <name type="scientific">Elizabethkingia anophelis</name>
    <dbReference type="NCBI Taxonomy" id="1117645"/>
    <lineage>
        <taxon>Bacteria</taxon>
        <taxon>Pseudomonadati</taxon>
        <taxon>Bacteroidota</taxon>
        <taxon>Flavobacteriia</taxon>
        <taxon>Flavobacteriales</taxon>
        <taxon>Weeksellaceae</taxon>
        <taxon>Elizabethkingia</taxon>
    </lineage>
</organism>
<accession>A0AAU8UQQ8</accession>
<dbReference type="Proteomes" id="UP000190848">
    <property type="component" value="Chromosome"/>
</dbReference>
<dbReference type="RefSeq" id="WP_078395129.1">
    <property type="nucleotide sequence ID" value="NZ_CP016374.1"/>
</dbReference>
<evidence type="ECO:0000313" key="1">
    <source>
        <dbReference type="EMBL" id="AQX00441.1"/>
    </source>
</evidence>
<dbReference type="EMBL" id="CP016374">
    <property type="protein sequence ID" value="AQX00441.1"/>
    <property type="molecule type" value="Genomic_DNA"/>
</dbReference>
<reference evidence="1 2" key="1">
    <citation type="submission" date="2016-07" db="EMBL/GenBank/DDBJ databases">
        <title>Revisiting the taxonomy of the Elizabethkingia Genus using Whole-Genome Sequencing, Optical Mapping, and MALDI-TOF, along with proposal of three novel Elizabethkingia species: Elizabethkingia bruuniana sp. nov., Elizabethkingia ursingii sp. nov., and Elizabethkingia occulta sp. nov.</title>
        <authorList>
            <person name="Nicholson A.C."/>
        </authorList>
    </citation>
    <scope>NUCLEOTIDE SEQUENCE [LARGE SCALE GENOMIC DNA]</scope>
    <source>
        <strain evidence="1 2">F3201</strain>
    </source>
</reference>
<proteinExistence type="predicted"/>
<name>A0AAU8UQQ8_9FLAO</name>
<sequence>MTYSSEMQATVDSLGIKDENVLYLPIARVHLDRIRRKEKRVEFRDATWFYLKKLCKFDKDDNFVEEKPITHILFQAGYNAQSPRLLVSIKDWFVKEAGSKAESKAEYMPDAEYEGFTYEDEYLALVVGDLLHEENF</sequence>
<protein>
    <submittedName>
        <fullName evidence="1">Uncharacterized protein</fullName>
    </submittedName>
</protein>
<evidence type="ECO:0000313" key="2">
    <source>
        <dbReference type="Proteomes" id="UP000190848"/>
    </source>
</evidence>
<gene>
    <name evidence="1" type="ORF">BBD32_02660</name>
</gene>
<dbReference type="AlphaFoldDB" id="A0AAU8UQQ8"/>